<sequence length="129" mass="15675">MTDNKKWVNVFNEKFSEFIKDLIETFPDDKDFKLCKQSFTLLQMVDEKKPVEMFQIYAMKYKEKIMNKEESFFLKHDFKEELSSSDDQNFSVELLLKLKECWKNLEQKNKDVIWSYLELLYKVENKISG</sequence>
<name>A0A6C0CVD5_9ZZZZ</name>
<dbReference type="EMBL" id="MN739484">
    <property type="protein sequence ID" value="QHT07669.1"/>
    <property type="molecule type" value="Genomic_DNA"/>
</dbReference>
<dbReference type="AlphaFoldDB" id="A0A6C0CVD5"/>
<accession>A0A6C0CVD5</accession>
<organism evidence="1">
    <name type="scientific">viral metagenome</name>
    <dbReference type="NCBI Taxonomy" id="1070528"/>
    <lineage>
        <taxon>unclassified sequences</taxon>
        <taxon>metagenomes</taxon>
        <taxon>organismal metagenomes</taxon>
    </lineage>
</organism>
<proteinExistence type="predicted"/>
<reference evidence="1" key="1">
    <citation type="journal article" date="2020" name="Nature">
        <title>Giant virus diversity and host interactions through global metagenomics.</title>
        <authorList>
            <person name="Schulz F."/>
            <person name="Roux S."/>
            <person name="Paez-Espino D."/>
            <person name="Jungbluth S."/>
            <person name="Walsh D.A."/>
            <person name="Denef V.J."/>
            <person name="McMahon K.D."/>
            <person name="Konstantinidis K.T."/>
            <person name="Eloe-Fadrosh E.A."/>
            <person name="Kyrpides N.C."/>
            <person name="Woyke T."/>
        </authorList>
    </citation>
    <scope>NUCLEOTIDE SEQUENCE</scope>
    <source>
        <strain evidence="1">GVMAG-M-3300021964-36</strain>
    </source>
</reference>
<protein>
    <submittedName>
        <fullName evidence="1">Uncharacterized protein</fullName>
    </submittedName>
</protein>
<evidence type="ECO:0000313" key="1">
    <source>
        <dbReference type="EMBL" id="QHT07669.1"/>
    </source>
</evidence>